<dbReference type="InterPro" id="IPR029058">
    <property type="entry name" value="AB_hydrolase_fold"/>
</dbReference>
<protein>
    <recommendedName>
        <fullName evidence="2">Fungal lipase-type domain-containing protein</fullName>
    </recommendedName>
</protein>
<dbReference type="GO" id="GO:0006629">
    <property type="term" value="P:lipid metabolic process"/>
    <property type="evidence" value="ECO:0007669"/>
    <property type="project" value="InterPro"/>
</dbReference>
<dbReference type="InterPro" id="IPR002921">
    <property type="entry name" value="Fungal_lipase-type"/>
</dbReference>
<keyword evidence="4" id="KW-1185">Reference proteome</keyword>
<name>A0AAE0BZJ4_9CHLO</name>
<feature type="compositionally biased region" description="Basic and acidic residues" evidence="1">
    <location>
        <begin position="97"/>
        <end position="125"/>
    </location>
</feature>
<proteinExistence type="predicted"/>
<feature type="region of interest" description="Disordered" evidence="1">
    <location>
        <begin position="97"/>
        <end position="133"/>
    </location>
</feature>
<comment type="caution">
    <text evidence="3">The sequence shown here is derived from an EMBL/GenBank/DDBJ whole genome shotgun (WGS) entry which is preliminary data.</text>
</comment>
<sequence length="740" mass="81683">MLRGYNANNKGAELFSGISSSDCKTSRQRSTCAGNKLKSRALCLRNSLSNTDWDDWPRGNFSTRQNSKRPNDVSAKVNKGWQWAVKTAVETRRTLAESLHSKSETTQRETAHETASTSDREKQPEIDISDFLQPTPTKDLQNIRICSSLTALAYCLDTLTEETLYRHHRLRLVSTSLLQRLHCESAGSLDTDGHGPSLLCPLPSNDSVANAIYSAIEDCEGEAGQQVIQSVTEVAAHLGASQRDSNLPVPSLFYDSTHSDTAFEVPDQNQERAERFAGPLAHAAAAGDSAAAASLGYVTSNIAAAVEPTPVKSKAKSESQCPCEWFVCDDPARKLRVVVVQGSDSLALWRSNLNFDPVEFEEGLDASVHRGAYDATKALYKNILPFILEHLAAHGQEARLCFTGHSIGGSIAMLLAMLLRHRRIAPREAFEDPIYTFGAPHVICSDVCHIDESGSCRSDSALLERLGLRQDFAWHIMLNWDIVPRALTCDYTPVQRLLRRVGTSFRQLGCLEGEGPVMYAALGKTMVLQPEASKFKPHPLMPKGAGLYTIRSPKLTWASVLSDAWDMLVPTEEELEKEEPQTRRATSPKEAFRVMMNSPHPLDILSTRSSYGSTGTISLFHNPNHYTWSLSAVLRRRRQTWTKPLQQLPSAIRQRLPTPPVLSSGRNHSGAAAAAQTSRKETQRQHLKQAKISTEQEAPEAEAEEQSGMRRRWFMLSMCATQSTNNGVCAVENVAAAVAY</sequence>
<dbReference type="AlphaFoldDB" id="A0AAE0BZJ4"/>
<feature type="domain" description="Fungal lipase-type" evidence="2">
    <location>
        <begin position="337"/>
        <end position="489"/>
    </location>
</feature>
<evidence type="ECO:0000256" key="1">
    <source>
        <dbReference type="SAM" id="MobiDB-lite"/>
    </source>
</evidence>
<dbReference type="EMBL" id="LGRX02031025">
    <property type="protein sequence ID" value="KAK3245088.1"/>
    <property type="molecule type" value="Genomic_DNA"/>
</dbReference>
<feature type="region of interest" description="Disordered" evidence="1">
    <location>
        <begin position="645"/>
        <end position="706"/>
    </location>
</feature>
<dbReference type="PANTHER" id="PTHR46483">
    <property type="entry name" value="PHOSPHOLIPASE A1 PLIP2, CHLOROPLASTIC"/>
    <property type="match status" value="1"/>
</dbReference>
<dbReference type="Gene3D" id="3.40.50.1820">
    <property type="entry name" value="alpha/beta hydrolase"/>
    <property type="match status" value="1"/>
</dbReference>
<dbReference type="Pfam" id="PF01764">
    <property type="entry name" value="Lipase_3"/>
    <property type="match status" value="1"/>
</dbReference>
<evidence type="ECO:0000313" key="3">
    <source>
        <dbReference type="EMBL" id="KAK3245088.1"/>
    </source>
</evidence>
<evidence type="ECO:0000259" key="2">
    <source>
        <dbReference type="Pfam" id="PF01764"/>
    </source>
</evidence>
<reference evidence="3 4" key="1">
    <citation type="journal article" date="2015" name="Genome Biol. Evol.">
        <title>Comparative Genomics of a Bacterivorous Green Alga Reveals Evolutionary Causalities and Consequences of Phago-Mixotrophic Mode of Nutrition.</title>
        <authorList>
            <person name="Burns J.A."/>
            <person name="Paasch A."/>
            <person name="Narechania A."/>
            <person name="Kim E."/>
        </authorList>
    </citation>
    <scope>NUCLEOTIDE SEQUENCE [LARGE SCALE GENOMIC DNA]</scope>
    <source>
        <strain evidence="3 4">PLY_AMNH</strain>
    </source>
</reference>
<gene>
    <name evidence="3" type="ORF">CYMTET_45325</name>
</gene>
<evidence type="ECO:0000313" key="4">
    <source>
        <dbReference type="Proteomes" id="UP001190700"/>
    </source>
</evidence>
<dbReference type="InterPro" id="IPR043367">
    <property type="entry name" value="PLIP1/2/3"/>
</dbReference>
<dbReference type="Proteomes" id="UP001190700">
    <property type="component" value="Unassembled WGS sequence"/>
</dbReference>
<dbReference type="CDD" id="cd00519">
    <property type="entry name" value="Lipase_3"/>
    <property type="match status" value="1"/>
</dbReference>
<dbReference type="PANTHER" id="PTHR46483:SF4">
    <property type="entry name" value="PHOSPHOLIPASE A1 PLIP2, CHLOROPLASTIC"/>
    <property type="match status" value="1"/>
</dbReference>
<organism evidence="3 4">
    <name type="scientific">Cymbomonas tetramitiformis</name>
    <dbReference type="NCBI Taxonomy" id="36881"/>
    <lineage>
        <taxon>Eukaryota</taxon>
        <taxon>Viridiplantae</taxon>
        <taxon>Chlorophyta</taxon>
        <taxon>Pyramimonadophyceae</taxon>
        <taxon>Pyramimonadales</taxon>
        <taxon>Pyramimonadaceae</taxon>
        <taxon>Cymbomonas</taxon>
    </lineage>
</organism>
<dbReference type="GO" id="GO:0008970">
    <property type="term" value="F:phospholipase A1 activity"/>
    <property type="evidence" value="ECO:0007669"/>
    <property type="project" value="InterPro"/>
</dbReference>
<accession>A0AAE0BZJ4</accession>
<dbReference type="SUPFAM" id="SSF53474">
    <property type="entry name" value="alpha/beta-Hydrolases"/>
    <property type="match status" value="1"/>
</dbReference>